<proteinExistence type="predicted"/>
<keyword evidence="1" id="KW-0812">Transmembrane</keyword>
<protein>
    <recommendedName>
        <fullName evidence="4">Methyltransferase type 11 domain-containing protein</fullName>
    </recommendedName>
</protein>
<evidence type="ECO:0008006" key="4">
    <source>
        <dbReference type="Google" id="ProtNLM"/>
    </source>
</evidence>
<evidence type="ECO:0000256" key="1">
    <source>
        <dbReference type="SAM" id="Phobius"/>
    </source>
</evidence>
<gene>
    <name evidence="2" type="ORF">B5807_00474</name>
</gene>
<evidence type="ECO:0000313" key="3">
    <source>
        <dbReference type="Proteomes" id="UP000193240"/>
    </source>
</evidence>
<dbReference type="EMBL" id="KZ107838">
    <property type="protein sequence ID" value="OSS54580.1"/>
    <property type="molecule type" value="Genomic_DNA"/>
</dbReference>
<feature type="transmembrane region" description="Helical" evidence="1">
    <location>
        <begin position="86"/>
        <end position="109"/>
    </location>
</feature>
<organism evidence="2 3">
    <name type="scientific">Epicoccum nigrum</name>
    <name type="common">Soil fungus</name>
    <name type="synonym">Epicoccum purpurascens</name>
    <dbReference type="NCBI Taxonomy" id="105696"/>
    <lineage>
        <taxon>Eukaryota</taxon>
        <taxon>Fungi</taxon>
        <taxon>Dikarya</taxon>
        <taxon>Ascomycota</taxon>
        <taxon>Pezizomycotina</taxon>
        <taxon>Dothideomycetes</taxon>
        <taxon>Pleosporomycetidae</taxon>
        <taxon>Pleosporales</taxon>
        <taxon>Pleosporineae</taxon>
        <taxon>Didymellaceae</taxon>
        <taxon>Epicoccum</taxon>
    </lineage>
</organism>
<dbReference type="AlphaFoldDB" id="A0A1Y2MES2"/>
<dbReference type="Proteomes" id="UP000193240">
    <property type="component" value="Unassembled WGS sequence"/>
</dbReference>
<sequence>MAKIPKPPRVLPTAKAIPVRRAVPLNRRAPPQTFYDLSKPDPNQTPEQALRKVWAARPKLRDLQRLSDEQLASEAHQAKLRRWRQWPMYGVCAVGFVFGMYGVMLYVSLTREGDFKDLPADLTDRFDKEAEGYDEKVDTSESLLLLTSKRKKLTKLARGHVLEVAVGTGRNIPYYNTKQCATVTLLDSSAPMLDVARRKWNDTHKEYFSRVFFKRQSALEPITPPFDAQAGYDTVIETMGLCSTPEPVKLLQNIEACTNEGGQILLLEHGKSHYDWLNSLLDKTAPAHADEHGCWWNKDIGKIVEDSGLEVVNIKRYNFGTTWWLELKPRKGLRQKPADSAAEQPLVPQAEPLVAQNSWWSLWR</sequence>
<dbReference type="InterPro" id="IPR029063">
    <property type="entry name" value="SAM-dependent_MTases_sf"/>
</dbReference>
<keyword evidence="1" id="KW-0472">Membrane</keyword>
<accession>A0A1Y2MES2</accession>
<dbReference type="GO" id="GO:0008168">
    <property type="term" value="F:methyltransferase activity"/>
    <property type="evidence" value="ECO:0007669"/>
    <property type="project" value="TreeGrafter"/>
</dbReference>
<dbReference type="STRING" id="105696.A0A1Y2MES2"/>
<dbReference type="CDD" id="cd02440">
    <property type="entry name" value="AdoMet_MTases"/>
    <property type="match status" value="1"/>
</dbReference>
<dbReference type="PANTHER" id="PTHR42912:SF83">
    <property type="entry name" value="METHYLTRANSFERASE TYPE 11 DOMAIN-CONTAINING PROTEIN"/>
    <property type="match status" value="1"/>
</dbReference>
<dbReference type="InterPro" id="IPR050508">
    <property type="entry name" value="Methyltransf_Superfamily"/>
</dbReference>
<dbReference type="OMA" id="AHANEHG"/>
<dbReference type="Gene3D" id="3.40.50.150">
    <property type="entry name" value="Vaccinia Virus protein VP39"/>
    <property type="match status" value="1"/>
</dbReference>
<name>A0A1Y2MES2_EPING</name>
<dbReference type="SUPFAM" id="SSF53335">
    <property type="entry name" value="S-adenosyl-L-methionine-dependent methyltransferases"/>
    <property type="match status" value="1"/>
</dbReference>
<dbReference type="Pfam" id="PF13489">
    <property type="entry name" value="Methyltransf_23"/>
    <property type="match status" value="1"/>
</dbReference>
<keyword evidence="3" id="KW-1185">Reference proteome</keyword>
<reference evidence="2 3" key="1">
    <citation type="journal article" date="2017" name="Genome Announc.">
        <title>Genome sequence of the saprophytic ascomycete Epicoccum nigrum ICMP 19927 strain isolated from New Zealand.</title>
        <authorList>
            <person name="Fokin M."/>
            <person name="Fleetwood D."/>
            <person name="Weir B.S."/>
            <person name="Villas-Boas S.G."/>
        </authorList>
    </citation>
    <scope>NUCLEOTIDE SEQUENCE [LARGE SCALE GENOMIC DNA]</scope>
    <source>
        <strain evidence="2 3">ICMP 19927</strain>
    </source>
</reference>
<dbReference type="PANTHER" id="PTHR42912">
    <property type="entry name" value="METHYLTRANSFERASE"/>
    <property type="match status" value="1"/>
</dbReference>
<dbReference type="InParanoid" id="A0A1Y2MES2"/>
<evidence type="ECO:0000313" key="2">
    <source>
        <dbReference type="EMBL" id="OSS54580.1"/>
    </source>
</evidence>
<keyword evidence="1" id="KW-1133">Transmembrane helix</keyword>